<dbReference type="Proteomes" id="UP000789920">
    <property type="component" value="Unassembled WGS sequence"/>
</dbReference>
<evidence type="ECO:0000313" key="1">
    <source>
        <dbReference type="EMBL" id="CAG8801905.1"/>
    </source>
</evidence>
<feature type="non-terminal residue" evidence="1">
    <location>
        <position position="1"/>
    </location>
</feature>
<comment type="caution">
    <text evidence="1">The sequence shown here is derived from an EMBL/GenBank/DDBJ whole genome shotgun (WGS) entry which is preliminary data.</text>
</comment>
<name>A0ACA9RN16_9GLOM</name>
<feature type="non-terminal residue" evidence="1">
    <location>
        <position position="46"/>
    </location>
</feature>
<proteinExistence type="predicted"/>
<dbReference type="EMBL" id="CAJVQC010061563">
    <property type="protein sequence ID" value="CAG8801905.1"/>
    <property type="molecule type" value="Genomic_DNA"/>
</dbReference>
<protein>
    <submittedName>
        <fullName evidence="1">30991_t:CDS:1</fullName>
    </submittedName>
</protein>
<sequence>EMTLIFVQASHNLKDVWMKEVSNKKEEKIMVTVVISKITLDIISFV</sequence>
<keyword evidence="2" id="KW-1185">Reference proteome</keyword>
<evidence type="ECO:0000313" key="2">
    <source>
        <dbReference type="Proteomes" id="UP000789920"/>
    </source>
</evidence>
<gene>
    <name evidence="1" type="ORF">RPERSI_LOCUS21209</name>
</gene>
<reference evidence="1" key="1">
    <citation type="submission" date="2021-06" db="EMBL/GenBank/DDBJ databases">
        <authorList>
            <person name="Kallberg Y."/>
            <person name="Tangrot J."/>
            <person name="Rosling A."/>
        </authorList>
    </citation>
    <scope>NUCLEOTIDE SEQUENCE</scope>
    <source>
        <strain evidence="1">MA461A</strain>
    </source>
</reference>
<accession>A0ACA9RN16</accession>
<organism evidence="1 2">
    <name type="scientific">Racocetra persica</name>
    <dbReference type="NCBI Taxonomy" id="160502"/>
    <lineage>
        <taxon>Eukaryota</taxon>
        <taxon>Fungi</taxon>
        <taxon>Fungi incertae sedis</taxon>
        <taxon>Mucoromycota</taxon>
        <taxon>Glomeromycotina</taxon>
        <taxon>Glomeromycetes</taxon>
        <taxon>Diversisporales</taxon>
        <taxon>Gigasporaceae</taxon>
        <taxon>Racocetra</taxon>
    </lineage>
</organism>